<sequence>MRILFAIAAASAAAVPLASRAATLEVGPGHAYATPCAAIAAAAAGDTILVDAAGSYAGDVCAWSKDGLTVRGVNGRPHVDANGASAQGKAIWVIAGDDTTIENIELSGCHVPDMNGAGIRQEGANLTVRHAYFHDNEDGILAGENTASTITIEHSEFARNGAGDGYSHNLYIGHVARLVFRANWSHDAVVGHLLKSRAARNDILYNRLTGEAGSESYEINLPNGGLSYVIGNLVQQPATTQNGAMLDYLSEGAGANTDFRLFVVGNTFVNDRGSGTFLQVGGTTPALARDNLFFGGGTVSSQASAVLDHNYAGSVDPFVDAANYDYRLRADAIAVIDQGVAPGSGGGESLAPTSVYLHPAAIAPRVALGTIDIGAYEWAGDAIFADGFDG</sequence>
<dbReference type="EMBL" id="JACGXL010000004">
    <property type="protein sequence ID" value="MBA8888659.1"/>
    <property type="molecule type" value="Genomic_DNA"/>
</dbReference>
<dbReference type="Proteomes" id="UP000550401">
    <property type="component" value="Unassembled WGS sequence"/>
</dbReference>
<name>A0A839F4C4_9GAMM</name>
<organism evidence="3 4">
    <name type="scientific">Dokdonella fugitiva</name>
    <dbReference type="NCBI Taxonomy" id="328517"/>
    <lineage>
        <taxon>Bacteria</taxon>
        <taxon>Pseudomonadati</taxon>
        <taxon>Pseudomonadota</taxon>
        <taxon>Gammaproteobacteria</taxon>
        <taxon>Lysobacterales</taxon>
        <taxon>Rhodanobacteraceae</taxon>
        <taxon>Dokdonella</taxon>
    </lineage>
</organism>
<reference evidence="3 4" key="1">
    <citation type="submission" date="2020-07" db="EMBL/GenBank/DDBJ databases">
        <title>Genomic Encyclopedia of Type Strains, Phase IV (KMG-V): Genome sequencing to study the core and pangenomes of soil and plant-associated prokaryotes.</title>
        <authorList>
            <person name="Whitman W."/>
        </authorList>
    </citation>
    <scope>NUCLEOTIDE SEQUENCE [LARGE SCALE GENOMIC DNA]</scope>
    <source>
        <strain evidence="3 4">RH2WT43</strain>
    </source>
</reference>
<dbReference type="Gene3D" id="2.160.20.10">
    <property type="entry name" value="Single-stranded right-handed beta-helix, Pectin lyase-like"/>
    <property type="match status" value="1"/>
</dbReference>
<comment type="caution">
    <text evidence="3">The sequence shown here is derived from an EMBL/GenBank/DDBJ whole genome shotgun (WGS) entry which is preliminary data.</text>
</comment>
<dbReference type="RefSeq" id="WP_182531696.1">
    <property type="nucleotide sequence ID" value="NZ_JACGXL010000004.1"/>
</dbReference>
<dbReference type="InterPro" id="IPR012334">
    <property type="entry name" value="Pectin_lyas_fold"/>
</dbReference>
<feature type="chain" id="PRO_5032748217" description="Right handed beta helix domain-containing protein" evidence="1">
    <location>
        <begin position="22"/>
        <end position="390"/>
    </location>
</feature>
<gene>
    <name evidence="3" type="ORF">FHW12_002892</name>
</gene>
<keyword evidence="1" id="KW-0732">Signal</keyword>
<dbReference type="InterPro" id="IPR011050">
    <property type="entry name" value="Pectin_lyase_fold/virulence"/>
</dbReference>
<keyword evidence="4" id="KW-1185">Reference proteome</keyword>
<feature type="domain" description="Right handed beta helix" evidence="2">
    <location>
        <begin position="85"/>
        <end position="211"/>
    </location>
</feature>
<evidence type="ECO:0000313" key="4">
    <source>
        <dbReference type="Proteomes" id="UP000550401"/>
    </source>
</evidence>
<dbReference type="InterPro" id="IPR039448">
    <property type="entry name" value="Beta_helix"/>
</dbReference>
<proteinExistence type="predicted"/>
<dbReference type="SUPFAM" id="SSF51126">
    <property type="entry name" value="Pectin lyase-like"/>
    <property type="match status" value="1"/>
</dbReference>
<accession>A0A839F4C4</accession>
<dbReference type="Pfam" id="PF13229">
    <property type="entry name" value="Beta_helix"/>
    <property type="match status" value="1"/>
</dbReference>
<evidence type="ECO:0000259" key="2">
    <source>
        <dbReference type="Pfam" id="PF13229"/>
    </source>
</evidence>
<feature type="signal peptide" evidence="1">
    <location>
        <begin position="1"/>
        <end position="21"/>
    </location>
</feature>
<evidence type="ECO:0000313" key="3">
    <source>
        <dbReference type="EMBL" id="MBA8888659.1"/>
    </source>
</evidence>
<dbReference type="AlphaFoldDB" id="A0A839F4C4"/>
<protein>
    <recommendedName>
        <fullName evidence="2">Right handed beta helix domain-containing protein</fullName>
    </recommendedName>
</protein>
<evidence type="ECO:0000256" key="1">
    <source>
        <dbReference type="SAM" id="SignalP"/>
    </source>
</evidence>